<dbReference type="Pfam" id="PF13577">
    <property type="entry name" value="SnoaL_4"/>
    <property type="match status" value="1"/>
</dbReference>
<dbReference type="OrthoDB" id="3790349at2759"/>
<dbReference type="Proteomes" id="UP000481861">
    <property type="component" value="Unassembled WGS sequence"/>
</dbReference>
<comment type="caution">
    <text evidence="3">The sequence shown here is derived from an EMBL/GenBank/DDBJ whole genome shotgun (WGS) entry which is preliminary data.</text>
</comment>
<proteinExistence type="predicted"/>
<reference evidence="3 4" key="1">
    <citation type="submission" date="2020-01" db="EMBL/GenBank/DDBJ databases">
        <authorList>
            <consortium name="DOE Joint Genome Institute"/>
            <person name="Haridas S."/>
            <person name="Albert R."/>
            <person name="Binder M."/>
            <person name="Bloem J."/>
            <person name="Labutti K."/>
            <person name="Salamov A."/>
            <person name="Andreopoulos B."/>
            <person name="Baker S.E."/>
            <person name="Barry K."/>
            <person name="Bills G."/>
            <person name="Bluhm B.H."/>
            <person name="Cannon C."/>
            <person name="Castanera R."/>
            <person name="Culley D.E."/>
            <person name="Daum C."/>
            <person name="Ezra D."/>
            <person name="Gonzalez J.B."/>
            <person name="Henrissat B."/>
            <person name="Kuo A."/>
            <person name="Liang C."/>
            <person name="Lipzen A."/>
            <person name="Lutzoni F."/>
            <person name="Magnuson J."/>
            <person name="Mondo S."/>
            <person name="Nolan M."/>
            <person name="Ohm R."/>
            <person name="Pangilinan J."/>
            <person name="Park H.-J.H."/>
            <person name="Ramirez L."/>
            <person name="Alfaro M."/>
            <person name="Sun H."/>
            <person name="Tritt A."/>
            <person name="Yoshinaga Y."/>
            <person name="Zwiers L.-H.L."/>
            <person name="Turgeon B.G."/>
            <person name="Goodwin S.B."/>
            <person name="Spatafora J.W."/>
            <person name="Crous P.W."/>
            <person name="Grigoriev I.V."/>
        </authorList>
    </citation>
    <scope>NUCLEOTIDE SEQUENCE [LARGE SCALE GENOMIC DNA]</scope>
    <source>
        <strain evidence="3 4">CBS 611.86</strain>
    </source>
</reference>
<dbReference type="InterPro" id="IPR032710">
    <property type="entry name" value="NTF2-like_dom_sf"/>
</dbReference>
<gene>
    <name evidence="3" type="ORF">BDV95DRAFT_608912</name>
</gene>
<accession>A0A7C8I2T1</accession>
<evidence type="ECO:0000256" key="1">
    <source>
        <dbReference type="SAM" id="MobiDB-lite"/>
    </source>
</evidence>
<name>A0A7C8I2T1_9PLEO</name>
<dbReference type="Gene3D" id="3.10.450.50">
    <property type="match status" value="1"/>
</dbReference>
<feature type="domain" description="SnoaL-like" evidence="2">
    <location>
        <begin position="19"/>
        <end position="138"/>
    </location>
</feature>
<organism evidence="3 4">
    <name type="scientific">Massariosphaeria phaeospora</name>
    <dbReference type="NCBI Taxonomy" id="100035"/>
    <lineage>
        <taxon>Eukaryota</taxon>
        <taxon>Fungi</taxon>
        <taxon>Dikarya</taxon>
        <taxon>Ascomycota</taxon>
        <taxon>Pezizomycotina</taxon>
        <taxon>Dothideomycetes</taxon>
        <taxon>Pleosporomycetidae</taxon>
        <taxon>Pleosporales</taxon>
        <taxon>Pleosporales incertae sedis</taxon>
        <taxon>Massariosphaeria</taxon>
    </lineage>
</organism>
<keyword evidence="4" id="KW-1185">Reference proteome</keyword>
<feature type="region of interest" description="Disordered" evidence="1">
    <location>
        <begin position="1"/>
        <end position="20"/>
    </location>
</feature>
<dbReference type="AlphaFoldDB" id="A0A7C8I2T1"/>
<protein>
    <recommendedName>
        <fullName evidence="2">SnoaL-like domain-containing protein</fullName>
    </recommendedName>
</protein>
<dbReference type="SUPFAM" id="SSF54427">
    <property type="entry name" value="NTF2-like"/>
    <property type="match status" value="1"/>
</dbReference>
<evidence type="ECO:0000259" key="2">
    <source>
        <dbReference type="Pfam" id="PF13577"/>
    </source>
</evidence>
<dbReference type="CDD" id="cd00531">
    <property type="entry name" value="NTF2_like"/>
    <property type="match status" value="1"/>
</dbReference>
<evidence type="ECO:0000313" key="4">
    <source>
        <dbReference type="Proteomes" id="UP000481861"/>
    </source>
</evidence>
<dbReference type="EMBL" id="JAADJZ010000016">
    <property type="protein sequence ID" value="KAF2869354.1"/>
    <property type="molecule type" value="Genomic_DNA"/>
</dbReference>
<sequence length="164" mass="17999">MTHQTLPPGPSLPTTSHEEATSRTLIHALIHRYASLARETTDASLTTPLFEASGTINLPDGRSFAPGHINDIAAQSSGGAPKLLRHNVTTVDIQFVSPEEAHCQTYIIACTDVKMPDHWGRWDDVVRRQEDGRWLFKEKNILVDGMDPEGWLFQSLGSLGGSLA</sequence>
<evidence type="ECO:0000313" key="3">
    <source>
        <dbReference type="EMBL" id="KAF2869354.1"/>
    </source>
</evidence>
<dbReference type="InterPro" id="IPR037401">
    <property type="entry name" value="SnoaL-like"/>
</dbReference>